<evidence type="ECO:0000256" key="7">
    <source>
        <dbReference type="ARBA" id="ARBA00022840"/>
    </source>
</evidence>
<protein>
    <submittedName>
        <fullName evidence="13">Uncharacterized protein</fullName>
    </submittedName>
</protein>
<dbReference type="Proteomes" id="UP000216308">
    <property type="component" value="Unassembled WGS sequence"/>
</dbReference>
<keyword evidence="8" id="KW-0238">DNA-binding</keyword>
<feature type="region of interest" description="Disordered" evidence="10">
    <location>
        <begin position="1"/>
        <end position="37"/>
    </location>
</feature>
<sequence length="450" mass="49304">MRRRAPPRREPPRGASPPSGPSRDTGPAPRPGSCRHERVRHVNTLSIRRTIAVRRTRSSRHGERVTRPPFVTRPGWPVATARTRHARRSPDAHKGLTDVVLETVQSVHGSTTFTRGELIRFVEEAIADGSTHEVDAGSGTNAVTVQTIHATKGLEYPIVILANMNAGRFPSTGGGGSDLTYADPIGLRQRTVYSEAAHGVPHVYDDWRTDVLTACLPRDYDEERRLLYVAITRAERHLVLAGGADPNAFLASLPVDVETVDPDLSAVEPEPDGRSTFAVDVPEPDGPARYSPHAFIDDAVFEGNVGGRGTAYGSAVHEFAERYVRDGPAEGPEPDGRDESNVKALIDSLDGETRAEIDAFLPLTVDGERMTVGGVIDLLHLTADRAEVVDYKTDLTRRAESEYRKQLSVYYHVVDGVHPDRSVSASIFYTHDGERRTIDPLSEAELRDLV</sequence>
<keyword evidence="14" id="KW-1185">Reference proteome</keyword>
<gene>
    <name evidence="13" type="ORF">DJ70_07795</name>
</gene>
<evidence type="ECO:0000313" key="13">
    <source>
        <dbReference type="EMBL" id="OYR56799.1"/>
    </source>
</evidence>
<dbReference type="GO" id="GO:0000725">
    <property type="term" value="P:recombinational repair"/>
    <property type="evidence" value="ECO:0007669"/>
    <property type="project" value="TreeGrafter"/>
</dbReference>
<dbReference type="PANTHER" id="PTHR11070">
    <property type="entry name" value="UVRD / RECB / PCRA DNA HELICASE FAMILY MEMBER"/>
    <property type="match status" value="1"/>
</dbReference>
<dbReference type="Pfam" id="PF12705">
    <property type="entry name" value="PDDEXK_1"/>
    <property type="match status" value="1"/>
</dbReference>
<keyword evidence="2" id="KW-0547">Nucleotide-binding</keyword>
<dbReference type="PANTHER" id="PTHR11070:SF2">
    <property type="entry name" value="ATP-DEPENDENT DNA HELICASE SRS2"/>
    <property type="match status" value="1"/>
</dbReference>
<evidence type="ECO:0000256" key="8">
    <source>
        <dbReference type="ARBA" id="ARBA00023125"/>
    </source>
</evidence>
<feature type="domain" description="UvrD-like helicase C-terminal" evidence="12">
    <location>
        <begin position="113"/>
        <end position="240"/>
    </location>
</feature>
<feature type="domain" description="PD-(D/E)XK endonuclease-like" evidence="11">
    <location>
        <begin position="332"/>
        <end position="430"/>
    </location>
</feature>
<dbReference type="GO" id="GO:0003677">
    <property type="term" value="F:DNA binding"/>
    <property type="evidence" value="ECO:0007669"/>
    <property type="project" value="UniProtKB-KW"/>
</dbReference>
<evidence type="ECO:0000256" key="2">
    <source>
        <dbReference type="ARBA" id="ARBA00022741"/>
    </source>
</evidence>
<dbReference type="InterPro" id="IPR011335">
    <property type="entry name" value="Restrct_endonuc-II-like"/>
</dbReference>
<keyword evidence="5" id="KW-0347">Helicase</keyword>
<dbReference type="GO" id="GO:0043138">
    <property type="term" value="F:3'-5' DNA helicase activity"/>
    <property type="evidence" value="ECO:0007669"/>
    <property type="project" value="TreeGrafter"/>
</dbReference>
<evidence type="ECO:0000256" key="6">
    <source>
        <dbReference type="ARBA" id="ARBA00022839"/>
    </source>
</evidence>
<evidence type="ECO:0000256" key="5">
    <source>
        <dbReference type="ARBA" id="ARBA00022806"/>
    </source>
</evidence>
<dbReference type="AlphaFoldDB" id="A0A256IJS0"/>
<evidence type="ECO:0000256" key="9">
    <source>
        <dbReference type="ARBA" id="ARBA00023204"/>
    </source>
</evidence>
<feature type="region of interest" description="Disordered" evidence="10">
    <location>
        <begin position="55"/>
        <end position="76"/>
    </location>
</feature>
<keyword evidence="3" id="KW-0227">DNA damage</keyword>
<keyword evidence="1" id="KW-0540">Nuclease</keyword>
<dbReference type="SUPFAM" id="SSF52980">
    <property type="entry name" value="Restriction endonuclease-like"/>
    <property type="match status" value="1"/>
</dbReference>
<keyword evidence="4" id="KW-0378">Hydrolase</keyword>
<evidence type="ECO:0000313" key="14">
    <source>
        <dbReference type="Proteomes" id="UP000216308"/>
    </source>
</evidence>
<dbReference type="InterPro" id="IPR027417">
    <property type="entry name" value="P-loop_NTPase"/>
</dbReference>
<evidence type="ECO:0000256" key="3">
    <source>
        <dbReference type="ARBA" id="ARBA00022763"/>
    </source>
</evidence>
<dbReference type="InterPro" id="IPR038726">
    <property type="entry name" value="PDDEXK_AddAB-type"/>
</dbReference>
<dbReference type="Gene3D" id="3.90.320.10">
    <property type="match status" value="1"/>
</dbReference>
<dbReference type="GO" id="GO:0004527">
    <property type="term" value="F:exonuclease activity"/>
    <property type="evidence" value="ECO:0007669"/>
    <property type="project" value="UniProtKB-KW"/>
</dbReference>
<dbReference type="EMBL" id="NHPJ01000079">
    <property type="protein sequence ID" value="OYR56799.1"/>
    <property type="molecule type" value="Genomic_DNA"/>
</dbReference>
<comment type="caution">
    <text evidence="13">The sequence shown here is derived from an EMBL/GenBank/DDBJ whole genome shotgun (WGS) entry which is preliminary data.</text>
</comment>
<dbReference type="InterPro" id="IPR014017">
    <property type="entry name" value="DNA_helicase_UvrD-like_C"/>
</dbReference>
<evidence type="ECO:0000256" key="1">
    <source>
        <dbReference type="ARBA" id="ARBA00022722"/>
    </source>
</evidence>
<dbReference type="GO" id="GO:0005524">
    <property type="term" value="F:ATP binding"/>
    <property type="evidence" value="ECO:0007669"/>
    <property type="project" value="UniProtKB-KW"/>
</dbReference>
<organism evidence="13 14">
    <name type="scientific">Halorubrum halodurans</name>
    <dbReference type="NCBI Taxonomy" id="1383851"/>
    <lineage>
        <taxon>Archaea</taxon>
        <taxon>Methanobacteriati</taxon>
        <taxon>Methanobacteriota</taxon>
        <taxon>Stenosarchaea group</taxon>
        <taxon>Halobacteria</taxon>
        <taxon>Halobacteriales</taxon>
        <taxon>Haloferacaceae</taxon>
        <taxon>Halorubrum</taxon>
    </lineage>
</organism>
<keyword evidence="7" id="KW-0067">ATP-binding</keyword>
<keyword evidence="9" id="KW-0234">DNA repair</keyword>
<dbReference type="InterPro" id="IPR011604">
    <property type="entry name" value="PDDEXK-like_dom_sf"/>
</dbReference>
<name>A0A256IJS0_9EURY</name>
<dbReference type="OrthoDB" id="203178at2157"/>
<evidence type="ECO:0000259" key="12">
    <source>
        <dbReference type="Pfam" id="PF13361"/>
    </source>
</evidence>
<evidence type="ECO:0000256" key="4">
    <source>
        <dbReference type="ARBA" id="ARBA00022801"/>
    </source>
</evidence>
<accession>A0A256IJS0</accession>
<evidence type="ECO:0000256" key="10">
    <source>
        <dbReference type="SAM" id="MobiDB-lite"/>
    </source>
</evidence>
<dbReference type="Gene3D" id="3.40.50.300">
    <property type="entry name" value="P-loop containing nucleotide triphosphate hydrolases"/>
    <property type="match status" value="1"/>
</dbReference>
<keyword evidence="6" id="KW-0269">Exonuclease</keyword>
<dbReference type="SUPFAM" id="SSF52540">
    <property type="entry name" value="P-loop containing nucleoside triphosphate hydrolases"/>
    <property type="match status" value="1"/>
</dbReference>
<dbReference type="InterPro" id="IPR000212">
    <property type="entry name" value="DNA_helicase_UvrD/REP"/>
</dbReference>
<evidence type="ECO:0000259" key="11">
    <source>
        <dbReference type="Pfam" id="PF12705"/>
    </source>
</evidence>
<reference evidence="13 14" key="1">
    <citation type="journal article" date="2014" name="Front. Microbiol.">
        <title>Population and genomic analysis of the genus Halorubrum.</title>
        <authorList>
            <person name="Fullmer M.S."/>
            <person name="Soucy S.M."/>
            <person name="Swithers K.S."/>
            <person name="Makkay A.M."/>
            <person name="Wheeler R."/>
            <person name="Ventosa A."/>
            <person name="Gogarten J.P."/>
            <person name="Papke R.T."/>
        </authorList>
    </citation>
    <scope>NUCLEOTIDE SEQUENCE [LARGE SCALE GENOMIC DNA]</scope>
    <source>
        <strain evidence="13 14">Cb34</strain>
    </source>
</reference>
<dbReference type="Pfam" id="PF13361">
    <property type="entry name" value="UvrD_C"/>
    <property type="match status" value="1"/>
</dbReference>
<proteinExistence type="predicted"/>